<feature type="domain" description="FHA" evidence="3">
    <location>
        <begin position="238"/>
        <end position="289"/>
    </location>
</feature>
<protein>
    <submittedName>
        <fullName evidence="5">Angiogenic factor with G patch and FHA domains 1-like Protein</fullName>
    </submittedName>
</protein>
<feature type="domain" description="G-patch" evidence="4">
    <location>
        <begin position="410"/>
        <end position="456"/>
    </location>
</feature>
<feature type="compositionally biased region" description="Basic and acidic residues" evidence="2">
    <location>
        <begin position="382"/>
        <end position="400"/>
    </location>
</feature>
<evidence type="ECO:0000259" key="3">
    <source>
        <dbReference type="PROSITE" id="PS50006"/>
    </source>
</evidence>
<dbReference type="PROSITE" id="PS50174">
    <property type="entry name" value="G_PATCH"/>
    <property type="match status" value="1"/>
</dbReference>
<dbReference type="GO" id="GO:0003676">
    <property type="term" value="F:nucleic acid binding"/>
    <property type="evidence" value="ECO:0007669"/>
    <property type="project" value="InterPro"/>
</dbReference>
<dbReference type="InterPro" id="IPR053027">
    <property type="entry name" value="AGGF1"/>
</dbReference>
<evidence type="ECO:0000313" key="5">
    <source>
        <dbReference type="EMBL" id="KYB26661.1"/>
    </source>
</evidence>
<dbReference type="Proteomes" id="UP000007266">
    <property type="component" value="Linkage group 7"/>
</dbReference>
<dbReference type="EMBL" id="KQ971352">
    <property type="protein sequence ID" value="KYB26661.1"/>
    <property type="molecule type" value="Genomic_DNA"/>
</dbReference>
<dbReference type="PROSITE" id="PS50006">
    <property type="entry name" value="FHA_DOMAIN"/>
    <property type="match status" value="1"/>
</dbReference>
<proteinExistence type="predicted"/>
<dbReference type="AlphaFoldDB" id="A0A139WFP2"/>
<dbReference type="InterPro" id="IPR000253">
    <property type="entry name" value="FHA_dom"/>
</dbReference>
<dbReference type="PANTHER" id="PTHR23106:SF24">
    <property type="entry name" value="ANGIOGENIC FACTOR WITH G PATCH AND FHA DOMAINS 1"/>
    <property type="match status" value="1"/>
</dbReference>
<reference evidence="5 6" key="2">
    <citation type="journal article" date="2010" name="Nucleic Acids Res.">
        <title>BeetleBase in 2010: revisions to provide comprehensive genomic information for Tribolium castaneum.</title>
        <authorList>
            <person name="Kim H.S."/>
            <person name="Murphy T."/>
            <person name="Xia J."/>
            <person name="Caragea D."/>
            <person name="Park Y."/>
            <person name="Beeman R.W."/>
            <person name="Lorenzen M.D."/>
            <person name="Butcher S."/>
            <person name="Manak J.R."/>
            <person name="Brown S.J."/>
        </authorList>
    </citation>
    <scope>GENOME REANNOTATION</scope>
    <source>
        <strain evidence="5 6">Georgia GA2</strain>
    </source>
</reference>
<dbReference type="InParanoid" id="A0A139WFP2"/>
<dbReference type="SMART" id="SM00240">
    <property type="entry name" value="FHA"/>
    <property type="match status" value="1"/>
</dbReference>
<evidence type="ECO:0000256" key="2">
    <source>
        <dbReference type="SAM" id="MobiDB-lite"/>
    </source>
</evidence>
<organism evidence="5 6">
    <name type="scientific">Tribolium castaneum</name>
    <name type="common">Red flour beetle</name>
    <dbReference type="NCBI Taxonomy" id="7070"/>
    <lineage>
        <taxon>Eukaryota</taxon>
        <taxon>Metazoa</taxon>
        <taxon>Ecdysozoa</taxon>
        <taxon>Arthropoda</taxon>
        <taxon>Hexapoda</taxon>
        <taxon>Insecta</taxon>
        <taxon>Pterygota</taxon>
        <taxon>Neoptera</taxon>
        <taxon>Endopterygota</taxon>
        <taxon>Coleoptera</taxon>
        <taxon>Polyphaga</taxon>
        <taxon>Cucujiformia</taxon>
        <taxon>Tenebrionidae</taxon>
        <taxon>Tenebrionidae incertae sedis</taxon>
        <taxon>Tribolium</taxon>
    </lineage>
</organism>
<evidence type="ECO:0000313" key="6">
    <source>
        <dbReference type="Proteomes" id="UP000007266"/>
    </source>
</evidence>
<dbReference type="InterPro" id="IPR035624">
    <property type="entry name" value="AGGF1_OCRE"/>
</dbReference>
<dbReference type="CDD" id="cd16164">
    <property type="entry name" value="OCRE_VG5Q"/>
    <property type="match status" value="1"/>
</dbReference>
<dbReference type="STRING" id="7070.A0A139WFP2"/>
<dbReference type="eggNOG" id="KOG0154">
    <property type="taxonomic scope" value="Eukaryota"/>
</dbReference>
<dbReference type="InterPro" id="IPR008984">
    <property type="entry name" value="SMAD_FHA_dom_sf"/>
</dbReference>
<dbReference type="InterPro" id="IPR041591">
    <property type="entry name" value="OCRE"/>
</dbReference>
<keyword evidence="1" id="KW-0175">Coiled coil</keyword>
<dbReference type="Pfam" id="PF00498">
    <property type="entry name" value="FHA"/>
    <property type="match status" value="1"/>
</dbReference>
<dbReference type="SMART" id="SM00443">
    <property type="entry name" value="G_patch"/>
    <property type="match status" value="1"/>
</dbReference>
<dbReference type="Pfam" id="PF17780">
    <property type="entry name" value="OCRE"/>
    <property type="match status" value="1"/>
</dbReference>
<name>A0A139WFP2_TRICA</name>
<dbReference type="InterPro" id="IPR000467">
    <property type="entry name" value="G_patch_dom"/>
</dbReference>
<dbReference type="SUPFAM" id="SSF49879">
    <property type="entry name" value="SMAD/FHA domain"/>
    <property type="match status" value="1"/>
</dbReference>
<keyword evidence="6" id="KW-1185">Reference proteome</keyword>
<dbReference type="OMA" id="QLHKTHA"/>
<dbReference type="Gene3D" id="2.60.200.20">
    <property type="match status" value="1"/>
</dbReference>
<feature type="coiled-coil region" evidence="1">
    <location>
        <begin position="42"/>
        <end position="69"/>
    </location>
</feature>
<feature type="region of interest" description="Disordered" evidence="2">
    <location>
        <begin position="378"/>
        <end position="405"/>
    </location>
</feature>
<gene>
    <name evidence="5" type="primary">AUGUSTUS-3.0.2_09165</name>
    <name evidence="5" type="ORF">TcasGA2_TC009165</name>
</gene>
<dbReference type="PANTHER" id="PTHR23106">
    <property type="entry name" value="ANGIOGENIC FACTOR WITH G PATCH AND FHA DOMAINS 1"/>
    <property type="match status" value="1"/>
</dbReference>
<feature type="region of interest" description="Disordered" evidence="2">
    <location>
        <begin position="152"/>
        <end position="207"/>
    </location>
</feature>
<accession>A0A139WFP2</accession>
<sequence length="494" mass="55436">MSEIIDVDTAESSGTENHVKKYEISASLKEKLRELPEALAYIRLLEKQIRKQKKKLRKLRAKLKVKRHDVGTQTETKSIIEEITEAAELATQNQGFVYDEASGMYYDSNSGYYYNAEYGLYYEPNTGTYMTYKQETNTYEFHSRVHVPREIQKEVVKRKKKSKDESKASKCAKLDNDTSQAETEEGECSGSSTTDDDTNSDTSDISKPWPPCMRIIVEQSQVPKIKLGSLHIVTIEGGTLGREGNHSIVLPDINISKSHLKFTYDQDKNTYYVTDLGSRNGTILNGKRMSTSKQESDALEVPHGSRIQVGSVVLLCHVHDGYKTCGHCEPGLVQSTEKKIEVVPKATKSEQHKSELKKLRKKFGVSLYEESGTKLASGYTDRAQKRRETVGSQNPHEKTEVASLDESISAKNKGFKMLEKMGWKEGQSLGKDSQGLLEPVKLVSNPGTSGMGSGGDNAVVEQYDKNKQIIWKKTQERFKKLPTTTVSEVFELSD</sequence>
<feature type="compositionally biased region" description="Basic and acidic residues" evidence="2">
    <location>
        <begin position="162"/>
        <end position="176"/>
    </location>
</feature>
<dbReference type="Pfam" id="PF01585">
    <property type="entry name" value="G-patch"/>
    <property type="match status" value="1"/>
</dbReference>
<dbReference type="CDD" id="cd22686">
    <property type="entry name" value="FHA_AGGF1"/>
    <property type="match status" value="1"/>
</dbReference>
<evidence type="ECO:0000259" key="4">
    <source>
        <dbReference type="PROSITE" id="PS50174"/>
    </source>
</evidence>
<reference evidence="5 6" key="1">
    <citation type="journal article" date="2008" name="Nature">
        <title>The genome of the model beetle and pest Tribolium castaneum.</title>
        <authorList>
            <consortium name="Tribolium Genome Sequencing Consortium"/>
            <person name="Richards S."/>
            <person name="Gibbs R.A."/>
            <person name="Weinstock G.M."/>
            <person name="Brown S.J."/>
            <person name="Denell R."/>
            <person name="Beeman R.W."/>
            <person name="Gibbs R."/>
            <person name="Beeman R.W."/>
            <person name="Brown S.J."/>
            <person name="Bucher G."/>
            <person name="Friedrich M."/>
            <person name="Grimmelikhuijzen C.J."/>
            <person name="Klingler M."/>
            <person name="Lorenzen M."/>
            <person name="Richards S."/>
            <person name="Roth S."/>
            <person name="Schroder R."/>
            <person name="Tautz D."/>
            <person name="Zdobnov E.M."/>
            <person name="Muzny D."/>
            <person name="Gibbs R.A."/>
            <person name="Weinstock G.M."/>
            <person name="Attaway T."/>
            <person name="Bell S."/>
            <person name="Buhay C.J."/>
            <person name="Chandrabose M.N."/>
            <person name="Chavez D."/>
            <person name="Clerk-Blankenburg K.P."/>
            <person name="Cree A."/>
            <person name="Dao M."/>
            <person name="Davis C."/>
            <person name="Chacko J."/>
            <person name="Dinh H."/>
            <person name="Dugan-Rocha S."/>
            <person name="Fowler G."/>
            <person name="Garner T.T."/>
            <person name="Garnes J."/>
            <person name="Gnirke A."/>
            <person name="Hawes A."/>
            <person name="Hernandez J."/>
            <person name="Hines S."/>
            <person name="Holder M."/>
            <person name="Hume J."/>
            <person name="Jhangiani S.N."/>
            <person name="Joshi V."/>
            <person name="Khan Z.M."/>
            <person name="Jackson L."/>
            <person name="Kovar C."/>
            <person name="Kowis A."/>
            <person name="Lee S."/>
            <person name="Lewis L.R."/>
            <person name="Margolis J."/>
            <person name="Morgan M."/>
            <person name="Nazareth L.V."/>
            <person name="Nguyen N."/>
            <person name="Okwuonu G."/>
            <person name="Parker D."/>
            <person name="Richards S."/>
            <person name="Ruiz S.J."/>
            <person name="Santibanez J."/>
            <person name="Savard J."/>
            <person name="Scherer S.E."/>
            <person name="Schneider B."/>
            <person name="Sodergren E."/>
            <person name="Tautz D."/>
            <person name="Vattahil S."/>
            <person name="Villasana D."/>
            <person name="White C.S."/>
            <person name="Wright R."/>
            <person name="Park Y."/>
            <person name="Beeman R.W."/>
            <person name="Lord J."/>
            <person name="Oppert B."/>
            <person name="Lorenzen M."/>
            <person name="Brown S."/>
            <person name="Wang L."/>
            <person name="Savard J."/>
            <person name="Tautz D."/>
            <person name="Richards S."/>
            <person name="Weinstock G."/>
            <person name="Gibbs R.A."/>
            <person name="Liu Y."/>
            <person name="Worley K."/>
            <person name="Weinstock G."/>
            <person name="Elsik C.G."/>
            <person name="Reese J.T."/>
            <person name="Elhaik E."/>
            <person name="Landan G."/>
            <person name="Graur D."/>
            <person name="Arensburger P."/>
            <person name="Atkinson P."/>
            <person name="Beeman R.W."/>
            <person name="Beidler J."/>
            <person name="Brown S.J."/>
            <person name="Demuth J.P."/>
            <person name="Drury D.W."/>
            <person name="Du Y.Z."/>
            <person name="Fujiwara H."/>
            <person name="Lorenzen M."/>
            <person name="Maselli V."/>
            <person name="Osanai M."/>
            <person name="Park Y."/>
            <person name="Robertson H.M."/>
            <person name="Tu Z."/>
            <person name="Wang J.J."/>
            <person name="Wang S."/>
            <person name="Richards S."/>
            <person name="Song H."/>
            <person name="Zhang L."/>
            <person name="Sodergren E."/>
            <person name="Werner D."/>
            <person name="Stanke M."/>
            <person name="Morgenstern B."/>
            <person name="Solovyev V."/>
            <person name="Kosarev P."/>
            <person name="Brown G."/>
            <person name="Chen H.C."/>
            <person name="Ermolaeva O."/>
            <person name="Hlavina W."/>
            <person name="Kapustin Y."/>
            <person name="Kiryutin B."/>
            <person name="Kitts P."/>
            <person name="Maglott D."/>
            <person name="Pruitt K."/>
            <person name="Sapojnikov V."/>
            <person name="Souvorov A."/>
            <person name="Mackey A.J."/>
            <person name="Waterhouse R.M."/>
            <person name="Wyder S."/>
            <person name="Zdobnov E.M."/>
            <person name="Zdobnov E.M."/>
            <person name="Wyder S."/>
            <person name="Kriventseva E.V."/>
            <person name="Kadowaki T."/>
            <person name="Bork P."/>
            <person name="Aranda M."/>
            <person name="Bao R."/>
            <person name="Beermann A."/>
            <person name="Berns N."/>
            <person name="Bolognesi R."/>
            <person name="Bonneton F."/>
            <person name="Bopp D."/>
            <person name="Brown S.J."/>
            <person name="Bucher G."/>
            <person name="Butts T."/>
            <person name="Chaumot A."/>
            <person name="Denell R.E."/>
            <person name="Ferrier D.E."/>
            <person name="Friedrich M."/>
            <person name="Gordon C.M."/>
            <person name="Jindra M."/>
            <person name="Klingler M."/>
            <person name="Lan Q."/>
            <person name="Lattorff H.M."/>
            <person name="Laudet V."/>
            <person name="von Levetsow C."/>
            <person name="Liu Z."/>
            <person name="Lutz R."/>
            <person name="Lynch J.A."/>
            <person name="da Fonseca R.N."/>
            <person name="Posnien N."/>
            <person name="Reuter R."/>
            <person name="Roth S."/>
            <person name="Savard J."/>
            <person name="Schinko J.B."/>
            <person name="Schmitt C."/>
            <person name="Schoppmeier M."/>
            <person name="Schroder R."/>
            <person name="Shippy T.D."/>
            <person name="Simonnet F."/>
            <person name="Marques-Souza H."/>
            <person name="Tautz D."/>
            <person name="Tomoyasu Y."/>
            <person name="Trauner J."/>
            <person name="Van der Zee M."/>
            <person name="Vervoort M."/>
            <person name="Wittkopp N."/>
            <person name="Wimmer E.A."/>
            <person name="Yang X."/>
            <person name="Jones A.K."/>
            <person name="Sattelle D.B."/>
            <person name="Ebert P.R."/>
            <person name="Nelson D."/>
            <person name="Scott J.G."/>
            <person name="Beeman R.W."/>
            <person name="Muthukrishnan S."/>
            <person name="Kramer K.J."/>
            <person name="Arakane Y."/>
            <person name="Beeman R.W."/>
            <person name="Zhu Q."/>
            <person name="Hogenkamp D."/>
            <person name="Dixit R."/>
            <person name="Oppert B."/>
            <person name="Jiang H."/>
            <person name="Zou Z."/>
            <person name="Marshall J."/>
            <person name="Elpidina E."/>
            <person name="Vinokurov K."/>
            <person name="Oppert C."/>
            <person name="Zou Z."/>
            <person name="Evans J."/>
            <person name="Lu Z."/>
            <person name="Zhao P."/>
            <person name="Sumathipala N."/>
            <person name="Altincicek B."/>
            <person name="Vilcinskas A."/>
            <person name="Williams M."/>
            <person name="Hultmark D."/>
            <person name="Hetru C."/>
            <person name="Jiang H."/>
            <person name="Grimmelikhuijzen C.J."/>
            <person name="Hauser F."/>
            <person name="Cazzamali G."/>
            <person name="Williamson M."/>
            <person name="Park Y."/>
            <person name="Li B."/>
            <person name="Tanaka Y."/>
            <person name="Predel R."/>
            <person name="Neupert S."/>
            <person name="Schachtner J."/>
            <person name="Verleyen P."/>
            <person name="Raible F."/>
            <person name="Bork P."/>
            <person name="Friedrich M."/>
            <person name="Walden K.K."/>
            <person name="Robertson H.M."/>
            <person name="Angeli S."/>
            <person name="Foret S."/>
            <person name="Bucher G."/>
            <person name="Schuetz S."/>
            <person name="Maleszka R."/>
            <person name="Wimmer E.A."/>
            <person name="Beeman R.W."/>
            <person name="Lorenzen M."/>
            <person name="Tomoyasu Y."/>
            <person name="Miller S.C."/>
            <person name="Grossmann D."/>
            <person name="Bucher G."/>
        </authorList>
    </citation>
    <scope>NUCLEOTIDE SEQUENCE [LARGE SCALE GENOMIC DNA]</scope>
    <source>
        <strain evidence="5 6">Georgia GA2</strain>
    </source>
</reference>
<evidence type="ECO:0000256" key="1">
    <source>
        <dbReference type="SAM" id="Coils"/>
    </source>
</evidence>